<dbReference type="PROSITE" id="PS00018">
    <property type="entry name" value="EF_HAND_1"/>
    <property type="match status" value="1"/>
</dbReference>
<reference evidence="2 3" key="1">
    <citation type="journal article" date="2017" name="Genome Biol. Evol.">
        <title>Phytophthora megakarya and P. palmivora, closely related causal agents of cacao black pod rot, underwent increases in genome sizes and gene numbers by different mechanisms.</title>
        <authorList>
            <person name="Ali S.S."/>
            <person name="Shao J."/>
            <person name="Lary D.J."/>
            <person name="Kronmiller B."/>
            <person name="Shen D."/>
            <person name="Strem M.D."/>
            <person name="Amoako-Attah I."/>
            <person name="Akrofi A.Y."/>
            <person name="Begoude B.A."/>
            <person name="Ten Hoopen G.M."/>
            <person name="Coulibaly K."/>
            <person name="Kebe B.I."/>
            <person name="Melnick R.L."/>
            <person name="Guiltinan M.J."/>
            <person name="Tyler B.M."/>
            <person name="Meinhardt L.W."/>
            <person name="Bailey B.A."/>
        </authorList>
    </citation>
    <scope>NUCLEOTIDE SEQUENCE [LARGE SCALE GENOMIC DNA]</scope>
    <source>
        <strain evidence="3">sbr112.9</strain>
    </source>
</reference>
<sequence length="202" mass="22774">VQSDQLFIPNFAVYDEDGDGKVSLGEYLDRLAINYDTAREKVKTSSLDEEEKARLLDSLGEDFKKHSECVTSIAQVHEDEMMTEENFNEIYEKITKEFCPMNDGIPDSYQATETAPGKEEEVRVEVNQDVANPNLALQVILGHLNTLRAHHVILGHLNIPSDLKACRTSQATNPNGTLRNQLFHHDQFQLTSQNLMVLAGKM</sequence>
<feature type="non-terminal residue" evidence="2">
    <location>
        <position position="1"/>
    </location>
</feature>
<evidence type="ECO:0000313" key="3">
    <source>
        <dbReference type="Proteomes" id="UP000237271"/>
    </source>
</evidence>
<comment type="caution">
    <text evidence="2">The sequence shown here is derived from an EMBL/GenBank/DDBJ whole genome shotgun (WGS) entry which is preliminary data.</text>
</comment>
<evidence type="ECO:0000313" key="2">
    <source>
        <dbReference type="EMBL" id="POM79436.1"/>
    </source>
</evidence>
<gene>
    <name evidence="2" type="ORF">PHPALM_2897</name>
</gene>
<protein>
    <recommendedName>
        <fullName evidence="1">EF-hand domain-containing protein</fullName>
    </recommendedName>
</protein>
<feature type="domain" description="EF-hand" evidence="1">
    <location>
        <begin position="11"/>
        <end position="37"/>
    </location>
</feature>
<dbReference type="Proteomes" id="UP000237271">
    <property type="component" value="Unassembled WGS sequence"/>
</dbReference>
<accession>A0A2P4YNT2</accession>
<name>A0A2P4YNT2_9STRA</name>
<dbReference type="EMBL" id="NCKW01001559">
    <property type="protein sequence ID" value="POM79436.1"/>
    <property type="molecule type" value="Genomic_DNA"/>
</dbReference>
<dbReference type="OrthoDB" id="167900at2759"/>
<dbReference type="GO" id="GO:0005509">
    <property type="term" value="F:calcium ion binding"/>
    <property type="evidence" value="ECO:0007669"/>
    <property type="project" value="InterPro"/>
</dbReference>
<keyword evidence="3" id="KW-1185">Reference proteome</keyword>
<dbReference type="InterPro" id="IPR018247">
    <property type="entry name" value="EF_Hand_1_Ca_BS"/>
</dbReference>
<evidence type="ECO:0000259" key="1">
    <source>
        <dbReference type="PROSITE" id="PS50222"/>
    </source>
</evidence>
<proteinExistence type="predicted"/>
<dbReference type="PROSITE" id="PS50222">
    <property type="entry name" value="EF_HAND_2"/>
    <property type="match status" value="1"/>
</dbReference>
<dbReference type="InterPro" id="IPR002048">
    <property type="entry name" value="EF_hand_dom"/>
</dbReference>
<dbReference type="AlphaFoldDB" id="A0A2P4YNT2"/>
<organism evidence="2 3">
    <name type="scientific">Phytophthora palmivora</name>
    <dbReference type="NCBI Taxonomy" id="4796"/>
    <lineage>
        <taxon>Eukaryota</taxon>
        <taxon>Sar</taxon>
        <taxon>Stramenopiles</taxon>
        <taxon>Oomycota</taxon>
        <taxon>Peronosporomycetes</taxon>
        <taxon>Peronosporales</taxon>
        <taxon>Peronosporaceae</taxon>
        <taxon>Phytophthora</taxon>
    </lineage>
</organism>